<gene>
    <name evidence="2" type="ORF">AVEN_108406_1</name>
</gene>
<evidence type="ECO:0000313" key="3">
    <source>
        <dbReference type="Proteomes" id="UP000499080"/>
    </source>
</evidence>
<dbReference type="AlphaFoldDB" id="A0A4Y2UBT1"/>
<accession>A0A4Y2UBT1</accession>
<dbReference type="Proteomes" id="UP000499080">
    <property type="component" value="Unassembled WGS sequence"/>
</dbReference>
<protein>
    <submittedName>
        <fullName evidence="2">Uncharacterized protein</fullName>
    </submittedName>
</protein>
<reference evidence="2 3" key="1">
    <citation type="journal article" date="2019" name="Sci. Rep.">
        <title>Orb-weaving spider Araneus ventricosus genome elucidates the spidroin gene catalogue.</title>
        <authorList>
            <person name="Kono N."/>
            <person name="Nakamura H."/>
            <person name="Ohtoshi R."/>
            <person name="Moran D.A.P."/>
            <person name="Shinohara A."/>
            <person name="Yoshida Y."/>
            <person name="Fujiwara M."/>
            <person name="Mori M."/>
            <person name="Tomita M."/>
            <person name="Arakawa K."/>
        </authorList>
    </citation>
    <scope>NUCLEOTIDE SEQUENCE [LARGE SCALE GENOMIC DNA]</scope>
</reference>
<evidence type="ECO:0000256" key="1">
    <source>
        <dbReference type="SAM" id="MobiDB-lite"/>
    </source>
</evidence>
<keyword evidence="3" id="KW-1185">Reference proteome</keyword>
<evidence type="ECO:0000313" key="2">
    <source>
        <dbReference type="EMBL" id="GBO10308.1"/>
    </source>
</evidence>
<organism evidence="2 3">
    <name type="scientific">Araneus ventricosus</name>
    <name type="common">Orbweaver spider</name>
    <name type="synonym">Epeira ventricosa</name>
    <dbReference type="NCBI Taxonomy" id="182803"/>
    <lineage>
        <taxon>Eukaryota</taxon>
        <taxon>Metazoa</taxon>
        <taxon>Ecdysozoa</taxon>
        <taxon>Arthropoda</taxon>
        <taxon>Chelicerata</taxon>
        <taxon>Arachnida</taxon>
        <taxon>Araneae</taxon>
        <taxon>Araneomorphae</taxon>
        <taxon>Entelegynae</taxon>
        <taxon>Araneoidea</taxon>
        <taxon>Araneidae</taxon>
        <taxon>Araneus</taxon>
    </lineage>
</organism>
<feature type="region of interest" description="Disordered" evidence="1">
    <location>
        <begin position="17"/>
        <end position="37"/>
    </location>
</feature>
<dbReference type="EMBL" id="BGPR01035461">
    <property type="protein sequence ID" value="GBO10308.1"/>
    <property type="molecule type" value="Genomic_DNA"/>
</dbReference>
<proteinExistence type="predicted"/>
<sequence length="84" mass="9680">MQKFSFETSRGLFLDASRNYEPRSDNEDDIGAGTTSPNFRATLVEGRLSTTYDLTCNRLYTRRIFRGSGLRAWNPLTPKPRPYQ</sequence>
<name>A0A4Y2UBT1_ARAVE</name>
<comment type="caution">
    <text evidence="2">The sequence shown here is derived from an EMBL/GenBank/DDBJ whole genome shotgun (WGS) entry which is preliminary data.</text>
</comment>